<dbReference type="GO" id="GO:0003677">
    <property type="term" value="F:DNA binding"/>
    <property type="evidence" value="ECO:0007669"/>
    <property type="project" value="InterPro"/>
</dbReference>
<dbReference type="Gene3D" id="3.30.70.1290">
    <property type="entry name" value="Transposase IS200-like"/>
    <property type="match status" value="1"/>
</dbReference>
<feature type="domain" description="Transposase IS200-like" evidence="1">
    <location>
        <begin position="9"/>
        <end position="56"/>
    </location>
</feature>
<name>A0A1I2DHR9_9FIRM</name>
<dbReference type="GO" id="GO:0004803">
    <property type="term" value="F:transposase activity"/>
    <property type="evidence" value="ECO:0007669"/>
    <property type="project" value="InterPro"/>
</dbReference>
<sequence length="56" mass="6753">MANSLAHTKWVCKYHIVFTPKYRRKIIYNQLRLDIRTILKDLCKWKGVEIIEGNCM</sequence>
<dbReference type="EMBL" id="FONL01000020">
    <property type="protein sequence ID" value="SFE80182.1"/>
    <property type="molecule type" value="Genomic_DNA"/>
</dbReference>
<accession>A0A1I2DHR9</accession>
<keyword evidence="3" id="KW-1185">Reference proteome</keyword>
<dbReference type="RefSeq" id="WP_143089433.1">
    <property type="nucleotide sequence ID" value="NZ_FONL01000020.1"/>
</dbReference>
<evidence type="ECO:0000259" key="1">
    <source>
        <dbReference type="Pfam" id="PF01797"/>
    </source>
</evidence>
<reference evidence="2 3" key="1">
    <citation type="submission" date="2016-10" db="EMBL/GenBank/DDBJ databases">
        <authorList>
            <person name="de Groot N.N."/>
        </authorList>
    </citation>
    <scope>NUCLEOTIDE SEQUENCE [LARGE SCALE GENOMIC DNA]</scope>
    <source>
        <strain evidence="2 3">DSM 9236</strain>
    </source>
</reference>
<dbReference type="SUPFAM" id="SSF143422">
    <property type="entry name" value="Transposase IS200-like"/>
    <property type="match status" value="1"/>
</dbReference>
<dbReference type="GO" id="GO:0006313">
    <property type="term" value="P:DNA transposition"/>
    <property type="evidence" value="ECO:0007669"/>
    <property type="project" value="InterPro"/>
</dbReference>
<dbReference type="Pfam" id="PF01797">
    <property type="entry name" value="Y1_Tnp"/>
    <property type="match status" value="1"/>
</dbReference>
<feature type="non-terminal residue" evidence="2">
    <location>
        <position position="56"/>
    </location>
</feature>
<evidence type="ECO:0000313" key="2">
    <source>
        <dbReference type="EMBL" id="SFE80182.1"/>
    </source>
</evidence>
<dbReference type="InterPro" id="IPR036515">
    <property type="entry name" value="Transposase_17_sf"/>
</dbReference>
<gene>
    <name evidence="2" type="ORF">SAMN05216245_12035</name>
</gene>
<dbReference type="InterPro" id="IPR002686">
    <property type="entry name" value="Transposase_17"/>
</dbReference>
<evidence type="ECO:0000313" key="3">
    <source>
        <dbReference type="Proteomes" id="UP000198896"/>
    </source>
</evidence>
<protein>
    <submittedName>
        <fullName evidence="2">Putative transposase</fullName>
    </submittedName>
</protein>
<proteinExistence type="predicted"/>
<organism evidence="2 3">
    <name type="scientific">Succiniclasticum ruminis DSM 9236</name>
    <dbReference type="NCBI Taxonomy" id="1123323"/>
    <lineage>
        <taxon>Bacteria</taxon>
        <taxon>Bacillati</taxon>
        <taxon>Bacillota</taxon>
        <taxon>Negativicutes</taxon>
        <taxon>Acidaminococcales</taxon>
        <taxon>Acidaminococcaceae</taxon>
        <taxon>Succiniclasticum</taxon>
    </lineage>
</organism>
<dbReference type="AlphaFoldDB" id="A0A1I2DHR9"/>
<dbReference type="PANTHER" id="PTHR33360">
    <property type="entry name" value="TRANSPOSASE FOR INSERTION SEQUENCE ELEMENT IS200"/>
    <property type="match status" value="1"/>
</dbReference>
<dbReference type="Proteomes" id="UP000198896">
    <property type="component" value="Unassembled WGS sequence"/>
</dbReference>
<dbReference type="PANTHER" id="PTHR33360:SF2">
    <property type="entry name" value="TRANSPOSASE FOR INSERTION SEQUENCE ELEMENT IS200"/>
    <property type="match status" value="1"/>
</dbReference>
<dbReference type="OrthoDB" id="9798161at2"/>